<gene>
    <name evidence="2" type="ORF">MERR_LOCUS17230</name>
    <name evidence="3" type="ORF">MERR_LOCUS46255</name>
</gene>
<accession>A0A6D2L0D0</accession>
<dbReference type="PANTHER" id="PTHR47481:SF22">
    <property type="entry name" value="RETROTRANSPOSON GAG DOMAIN-CONTAINING PROTEIN"/>
    <property type="match status" value="1"/>
</dbReference>
<proteinExistence type="predicted"/>
<feature type="compositionally biased region" description="Polar residues" evidence="1">
    <location>
        <begin position="241"/>
        <end position="272"/>
    </location>
</feature>
<evidence type="ECO:0000313" key="2">
    <source>
        <dbReference type="EMBL" id="CAA7029995.1"/>
    </source>
</evidence>
<feature type="region of interest" description="Disordered" evidence="1">
    <location>
        <begin position="329"/>
        <end position="357"/>
    </location>
</feature>
<organism evidence="3 4">
    <name type="scientific">Microthlaspi erraticum</name>
    <dbReference type="NCBI Taxonomy" id="1685480"/>
    <lineage>
        <taxon>Eukaryota</taxon>
        <taxon>Viridiplantae</taxon>
        <taxon>Streptophyta</taxon>
        <taxon>Embryophyta</taxon>
        <taxon>Tracheophyta</taxon>
        <taxon>Spermatophyta</taxon>
        <taxon>Magnoliopsida</taxon>
        <taxon>eudicotyledons</taxon>
        <taxon>Gunneridae</taxon>
        <taxon>Pentapetalae</taxon>
        <taxon>rosids</taxon>
        <taxon>malvids</taxon>
        <taxon>Brassicales</taxon>
        <taxon>Brassicaceae</taxon>
        <taxon>Coluteocarpeae</taxon>
        <taxon>Microthlaspi</taxon>
    </lineage>
</organism>
<dbReference type="Pfam" id="PF14223">
    <property type="entry name" value="Retrotran_gag_2"/>
    <property type="match status" value="1"/>
</dbReference>
<dbReference type="OrthoDB" id="1111149at2759"/>
<dbReference type="PANTHER" id="PTHR47481">
    <property type="match status" value="1"/>
</dbReference>
<evidence type="ECO:0000313" key="4">
    <source>
        <dbReference type="Proteomes" id="UP000467841"/>
    </source>
</evidence>
<name>A0A6D2L0D0_9BRAS</name>
<dbReference type="EMBL" id="CACVBM020001751">
    <property type="protein sequence ID" value="CAA7059019.1"/>
    <property type="molecule type" value="Genomic_DNA"/>
</dbReference>
<feature type="region of interest" description="Disordered" evidence="1">
    <location>
        <begin position="241"/>
        <end position="273"/>
    </location>
</feature>
<dbReference type="Proteomes" id="UP000467841">
    <property type="component" value="Unassembled WGS sequence"/>
</dbReference>
<sequence>MSVSNGVTNPTKTPTENVVATNGSLVHVNMTTITKLSATNYIMWRRQVHALFDGYELATYLDLSKPVPNPLITLPGATTTTENPAHTLYKRQDKLLYSAILGAISLSIQPILSKTTTTSEIWETLAATYAKPSRGHIKQLKYQIKQWKKGTKTIDEYLLGLTTRFDQLVLLGKVIDLEDQIEFVLEGIPEEYKTLIDQVEGRDSPPSLTELHEKLINHEVKIVTAEPASHMPVSANVATNRFIPNNNKSNPRNQPWQSNQRQNTDTNNSTWQPRPYLGKCQICGVQGHSGVPTTLASTYRSPSWSHTMATKSQLCRKWLANPTKLASGLRRHTPHHFRPSQPCSPSAIHMRRKSHCR</sequence>
<reference evidence="3 4" key="1">
    <citation type="submission" date="2020-01" db="EMBL/GenBank/DDBJ databases">
        <authorList>
            <person name="Mishra B."/>
        </authorList>
    </citation>
    <scope>NUCLEOTIDE SEQUENCE [LARGE SCALE GENOMIC DNA]</scope>
</reference>
<evidence type="ECO:0000313" key="3">
    <source>
        <dbReference type="EMBL" id="CAA7059019.1"/>
    </source>
</evidence>
<evidence type="ECO:0000256" key="1">
    <source>
        <dbReference type="SAM" id="MobiDB-lite"/>
    </source>
</evidence>
<protein>
    <recommendedName>
        <fullName evidence="5">Retrotransposon Copia-like N-terminal domain-containing protein</fullName>
    </recommendedName>
</protein>
<evidence type="ECO:0008006" key="5">
    <source>
        <dbReference type="Google" id="ProtNLM"/>
    </source>
</evidence>
<keyword evidence="4" id="KW-1185">Reference proteome</keyword>
<dbReference type="AlphaFoldDB" id="A0A6D2L0D0"/>
<feature type="compositionally biased region" description="Basic residues" evidence="1">
    <location>
        <begin position="329"/>
        <end position="338"/>
    </location>
</feature>
<dbReference type="EMBL" id="CACVBM020001089">
    <property type="protein sequence ID" value="CAA7029995.1"/>
    <property type="molecule type" value="Genomic_DNA"/>
</dbReference>